<sequence length="43" mass="4491">MAGEGPGGSAGWAKALTAFVLLVLLPLVIWFLVSFRGSGAFPW</sequence>
<gene>
    <name evidence="2" type="ORF">DWG14_00761</name>
</gene>
<dbReference type="RefSeq" id="WP_281279400.1">
    <property type="nucleotide sequence ID" value="NZ_CP032427.1"/>
</dbReference>
<evidence type="ECO:0000313" key="3">
    <source>
        <dbReference type="Proteomes" id="UP000265765"/>
    </source>
</evidence>
<dbReference type="AlphaFoldDB" id="A0AAI8KVP4"/>
<protein>
    <submittedName>
        <fullName evidence="2">Uncharacterized protein</fullName>
    </submittedName>
</protein>
<proteinExistence type="predicted"/>
<evidence type="ECO:0000256" key="1">
    <source>
        <dbReference type="SAM" id="Phobius"/>
    </source>
</evidence>
<dbReference type="EMBL" id="CP032427">
    <property type="protein sequence ID" value="AYC36551.1"/>
    <property type="molecule type" value="Genomic_DNA"/>
</dbReference>
<accession>A0AAI8KVP4</accession>
<dbReference type="KEGG" id="sge:DWG14_00761"/>
<evidence type="ECO:0000313" key="2">
    <source>
        <dbReference type="EMBL" id="AYC36551.1"/>
    </source>
</evidence>
<keyword evidence="1" id="KW-0812">Transmembrane</keyword>
<dbReference type="GeneID" id="91287458"/>
<organism evidence="2 3">
    <name type="scientific">Streptomyces griseorubiginosus</name>
    <dbReference type="NCBI Taxonomy" id="67304"/>
    <lineage>
        <taxon>Bacteria</taxon>
        <taxon>Bacillati</taxon>
        <taxon>Actinomycetota</taxon>
        <taxon>Actinomycetes</taxon>
        <taxon>Kitasatosporales</taxon>
        <taxon>Streptomycetaceae</taxon>
        <taxon>Streptomyces</taxon>
    </lineage>
</organism>
<keyword evidence="1" id="KW-1133">Transmembrane helix</keyword>
<keyword evidence="1" id="KW-0472">Membrane</keyword>
<feature type="transmembrane region" description="Helical" evidence="1">
    <location>
        <begin position="12"/>
        <end position="33"/>
    </location>
</feature>
<dbReference type="Proteomes" id="UP000265765">
    <property type="component" value="Chromosome"/>
</dbReference>
<name>A0AAI8KVP4_9ACTN</name>
<reference evidence="2 3" key="1">
    <citation type="submission" date="2018-09" db="EMBL/GenBank/DDBJ databases">
        <title>Production of Trimethoprim by Streptomyces sp. 3E-1.</title>
        <authorList>
            <person name="Kang H.J."/>
            <person name="Kim S.B."/>
        </authorList>
    </citation>
    <scope>NUCLEOTIDE SEQUENCE [LARGE SCALE GENOMIC DNA]</scope>
    <source>
        <strain evidence="2 3">3E-1</strain>
    </source>
</reference>